<accession>A0AAE0ME03</accession>
<reference evidence="1" key="1">
    <citation type="journal article" date="2023" name="Mol. Phylogenet. Evol.">
        <title>Genome-scale phylogeny and comparative genomics of the fungal order Sordariales.</title>
        <authorList>
            <person name="Hensen N."/>
            <person name="Bonometti L."/>
            <person name="Westerberg I."/>
            <person name="Brannstrom I.O."/>
            <person name="Guillou S."/>
            <person name="Cros-Aarteil S."/>
            <person name="Calhoun S."/>
            <person name="Haridas S."/>
            <person name="Kuo A."/>
            <person name="Mondo S."/>
            <person name="Pangilinan J."/>
            <person name="Riley R."/>
            <person name="LaButti K."/>
            <person name="Andreopoulos B."/>
            <person name="Lipzen A."/>
            <person name="Chen C."/>
            <person name="Yan M."/>
            <person name="Daum C."/>
            <person name="Ng V."/>
            <person name="Clum A."/>
            <person name="Steindorff A."/>
            <person name="Ohm R.A."/>
            <person name="Martin F."/>
            <person name="Silar P."/>
            <person name="Natvig D.O."/>
            <person name="Lalanne C."/>
            <person name="Gautier V."/>
            <person name="Ament-Velasquez S.L."/>
            <person name="Kruys A."/>
            <person name="Hutchinson M.I."/>
            <person name="Powell A.J."/>
            <person name="Barry K."/>
            <person name="Miller A.N."/>
            <person name="Grigoriev I.V."/>
            <person name="Debuchy R."/>
            <person name="Gladieux P."/>
            <person name="Hiltunen Thoren M."/>
            <person name="Johannesson H."/>
        </authorList>
    </citation>
    <scope>NUCLEOTIDE SEQUENCE</scope>
    <source>
        <strain evidence="1">CBS 118394</strain>
    </source>
</reference>
<dbReference type="AlphaFoldDB" id="A0AAE0ME03"/>
<protein>
    <submittedName>
        <fullName evidence="1">Uncharacterized protein</fullName>
    </submittedName>
</protein>
<dbReference type="Proteomes" id="UP001283341">
    <property type="component" value="Unassembled WGS sequence"/>
</dbReference>
<organism evidence="1 2">
    <name type="scientific">Apodospora peruviana</name>
    <dbReference type="NCBI Taxonomy" id="516989"/>
    <lineage>
        <taxon>Eukaryota</taxon>
        <taxon>Fungi</taxon>
        <taxon>Dikarya</taxon>
        <taxon>Ascomycota</taxon>
        <taxon>Pezizomycotina</taxon>
        <taxon>Sordariomycetes</taxon>
        <taxon>Sordariomycetidae</taxon>
        <taxon>Sordariales</taxon>
        <taxon>Lasiosphaeriaceae</taxon>
        <taxon>Apodospora</taxon>
    </lineage>
</organism>
<reference evidence="1" key="2">
    <citation type="submission" date="2023-06" db="EMBL/GenBank/DDBJ databases">
        <authorList>
            <consortium name="Lawrence Berkeley National Laboratory"/>
            <person name="Haridas S."/>
            <person name="Hensen N."/>
            <person name="Bonometti L."/>
            <person name="Westerberg I."/>
            <person name="Brannstrom I.O."/>
            <person name="Guillou S."/>
            <person name="Cros-Aarteil S."/>
            <person name="Calhoun S."/>
            <person name="Kuo A."/>
            <person name="Mondo S."/>
            <person name="Pangilinan J."/>
            <person name="Riley R."/>
            <person name="Labutti K."/>
            <person name="Andreopoulos B."/>
            <person name="Lipzen A."/>
            <person name="Chen C."/>
            <person name="Yanf M."/>
            <person name="Daum C."/>
            <person name="Ng V."/>
            <person name="Clum A."/>
            <person name="Steindorff A."/>
            <person name="Ohm R."/>
            <person name="Martin F."/>
            <person name="Silar P."/>
            <person name="Natvig D."/>
            <person name="Lalanne C."/>
            <person name="Gautier V."/>
            <person name="Ament-Velasquez S.L."/>
            <person name="Kruys A."/>
            <person name="Hutchinson M.I."/>
            <person name="Powell A.J."/>
            <person name="Barry K."/>
            <person name="Miller A.N."/>
            <person name="Grigoriev I.V."/>
            <person name="Debuchy R."/>
            <person name="Gladieux P."/>
            <person name="Thoren M.H."/>
            <person name="Johannesson H."/>
        </authorList>
    </citation>
    <scope>NUCLEOTIDE SEQUENCE</scope>
    <source>
        <strain evidence="1">CBS 118394</strain>
    </source>
</reference>
<gene>
    <name evidence="1" type="ORF">B0H66DRAFT_539300</name>
</gene>
<comment type="caution">
    <text evidence="1">The sequence shown here is derived from an EMBL/GenBank/DDBJ whole genome shotgun (WGS) entry which is preliminary data.</text>
</comment>
<name>A0AAE0ME03_9PEZI</name>
<proteinExistence type="predicted"/>
<keyword evidence="2" id="KW-1185">Reference proteome</keyword>
<dbReference type="EMBL" id="JAUEDM010000001">
    <property type="protein sequence ID" value="KAK3328760.1"/>
    <property type="molecule type" value="Genomic_DNA"/>
</dbReference>
<evidence type="ECO:0000313" key="2">
    <source>
        <dbReference type="Proteomes" id="UP001283341"/>
    </source>
</evidence>
<evidence type="ECO:0000313" key="1">
    <source>
        <dbReference type="EMBL" id="KAK3328760.1"/>
    </source>
</evidence>
<sequence>MQTSSQPFPTQNLLHTLHYSALLKPHISQNITQITMVTMKSIILLALSFGSALANPLAGLAVARQESAAAAAPTTAAAAAKPTSNPCDRVRCAGDTTCQVVNGKAKCVKGTPCGPTTCAAGTSCCNASCGICVKPGMMCSMIACEPAGVQCGPNVCASGQECCNESCGICTEKGGFCTQQFCVTAGPKCGTSVCPTGTTCCNSSCGVCVPPGGACTQQICPASE</sequence>